<keyword evidence="2" id="KW-1185">Reference proteome</keyword>
<dbReference type="EMBL" id="VFSU01000011">
    <property type="protein sequence ID" value="TPE63626.1"/>
    <property type="molecule type" value="Genomic_DNA"/>
</dbReference>
<evidence type="ECO:0000313" key="2">
    <source>
        <dbReference type="Proteomes" id="UP000319897"/>
    </source>
</evidence>
<organism evidence="1 2">
    <name type="scientific">Sandaracinobacter neustonicus</name>
    <dbReference type="NCBI Taxonomy" id="1715348"/>
    <lineage>
        <taxon>Bacteria</taxon>
        <taxon>Pseudomonadati</taxon>
        <taxon>Pseudomonadota</taxon>
        <taxon>Alphaproteobacteria</taxon>
        <taxon>Sphingomonadales</taxon>
        <taxon>Sphingosinicellaceae</taxon>
        <taxon>Sandaracinobacter</taxon>
    </lineage>
</organism>
<dbReference type="RefSeq" id="WP_140926581.1">
    <property type="nucleotide sequence ID" value="NZ_VFSU01000011.1"/>
</dbReference>
<evidence type="ECO:0000313" key="1">
    <source>
        <dbReference type="EMBL" id="TPE63626.1"/>
    </source>
</evidence>
<dbReference type="AlphaFoldDB" id="A0A501XSS4"/>
<comment type="caution">
    <text evidence="1">The sequence shown here is derived from an EMBL/GenBank/DDBJ whole genome shotgun (WGS) entry which is preliminary data.</text>
</comment>
<gene>
    <name evidence="1" type="ORF">FJQ54_01815</name>
</gene>
<protein>
    <submittedName>
        <fullName evidence="1">Uncharacterized protein</fullName>
    </submittedName>
</protein>
<proteinExistence type="predicted"/>
<accession>A0A501XSS4</accession>
<name>A0A501XSS4_9SPHN</name>
<reference evidence="1 2" key="1">
    <citation type="submission" date="2019-06" db="EMBL/GenBank/DDBJ databases">
        <authorList>
            <person name="Lee I."/>
            <person name="Jang G.I."/>
            <person name="Hwang C.Y."/>
        </authorList>
    </citation>
    <scope>NUCLEOTIDE SEQUENCE [LARGE SCALE GENOMIC DNA]</scope>
    <source>
        <strain evidence="1 2">PAMC 28131</strain>
    </source>
</reference>
<dbReference type="Proteomes" id="UP000319897">
    <property type="component" value="Unassembled WGS sequence"/>
</dbReference>
<sequence length="145" mass="16566">MRYVIPSLLLGLALLAFIGTISNVHERRQIREQADAQAEARFNERLSPQYDREVSFRGVTRFYFEINTILLCLDEAVPCRTPISTSGMPMECWVENKDKDKRHIPNGAMIEGVGRVATRPGGFGHMNLYECQLQISEWHIVPPHP</sequence>
<dbReference type="OrthoDB" id="7605592at2"/>